<evidence type="ECO:0000313" key="1">
    <source>
        <dbReference type="EMBL" id="EGC67994.1"/>
    </source>
</evidence>
<accession>F0ENW9</accession>
<dbReference type="Proteomes" id="UP000004835">
    <property type="component" value="Unassembled WGS sequence"/>
</dbReference>
<dbReference type="AlphaFoldDB" id="F0ENW9"/>
<gene>
    <name evidence="1" type="ORF">HMPREF9087_3111</name>
</gene>
<proteinExistence type="predicted"/>
<dbReference type="EMBL" id="AEWT01000031">
    <property type="protein sequence ID" value="EGC67994.1"/>
    <property type="molecule type" value="Genomic_DNA"/>
</dbReference>
<evidence type="ECO:0000313" key="2">
    <source>
        <dbReference type="Proteomes" id="UP000004835"/>
    </source>
</evidence>
<dbReference type="HOGENOM" id="CLU_3183194_0_0_9"/>
<comment type="caution">
    <text evidence="1">The sequence shown here is derived from an EMBL/GenBank/DDBJ whole genome shotgun (WGS) entry which is preliminary data.</text>
</comment>
<protein>
    <submittedName>
        <fullName evidence="1">Uncharacterized protein</fullName>
    </submittedName>
</protein>
<sequence length="46" mass="5442">MRFKRIFTAIIYTSIDLITRASLTGFFDGVKSFFFTAKKSFFFLIF</sequence>
<name>F0ENW9_ENTCA</name>
<organism evidence="1 2">
    <name type="scientific">Enterococcus casseliflavus ATCC 12755</name>
    <dbReference type="NCBI Taxonomy" id="888066"/>
    <lineage>
        <taxon>Bacteria</taxon>
        <taxon>Bacillati</taxon>
        <taxon>Bacillota</taxon>
        <taxon>Bacilli</taxon>
        <taxon>Lactobacillales</taxon>
        <taxon>Enterococcaceae</taxon>
        <taxon>Enterococcus</taxon>
    </lineage>
</organism>
<reference evidence="1 2" key="1">
    <citation type="submission" date="2011-01" db="EMBL/GenBank/DDBJ databases">
        <authorList>
            <person name="Muzny D."/>
            <person name="Qin X."/>
            <person name="Deng J."/>
            <person name="Jiang H."/>
            <person name="Liu Y."/>
            <person name="Qu J."/>
            <person name="Song X.-Z."/>
            <person name="Zhang L."/>
            <person name="Thornton R."/>
            <person name="Coyle M."/>
            <person name="Francisco L."/>
            <person name="Jackson L."/>
            <person name="Javaid M."/>
            <person name="Korchina V."/>
            <person name="Kovar C."/>
            <person name="Mata R."/>
            <person name="Mathew T."/>
            <person name="Ngo R."/>
            <person name="Nguyen L."/>
            <person name="Nguyen N."/>
            <person name="Okwuonu G."/>
            <person name="Ongeri F."/>
            <person name="Pham C."/>
            <person name="Simmons D."/>
            <person name="Wilczek-Boney K."/>
            <person name="Hale W."/>
            <person name="Jakkamsetti A."/>
            <person name="Pham P."/>
            <person name="Ruth R."/>
            <person name="San Lucas F."/>
            <person name="Warren J."/>
            <person name="Zhang J."/>
            <person name="Zhao Z."/>
            <person name="Zhou C."/>
            <person name="Zhu D."/>
            <person name="Lee S."/>
            <person name="Bess C."/>
            <person name="Blankenburg K."/>
            <person name="Forbes L."/>
            <person name="Fu Q."/>
            <person name="Gubbala S."/>
            <person name="Hirani K."/>
            <person name="Jayaseelan J.C."/>
            <person name="Lara F."/>
            <person name="Munidasa M."/>
            <person name="Palculict T."/>
            <person name="Patil S."/>
            <person name="Pu L.-L."/>
            <person name="Saada N."/>
            <person name="Tang L."/>
            <person name="Weissenberger G."/>
            <person name="Zhu Y."/>
            <person name="Hemphill L."/>
            <person name="Shang Y."/>
            <person name="Youmans B."/>
            <person name="Ayvaz T."/>
            <person name="Ross M."/>
            <person name="Santibanez J."/>
            <person name="Aqrawi P."/>
            <person name="Gross S."/>
            <person name="Joshi V."/>
            <person name="Fowler G."/>
            <person name="Nazareth L."/>
            <person name="Reid J."/>
            <person name="Worley K."/>
            <person name="Petrosino J."/>
            <person name="Highlander S."/>
            <person name="Gibbs R."/>
        </authorList>
    </citation>
    <scope>NUCLEOTIDE SEQUENCE [LARGE SCALE GENOMIC DNA]</scope>
    <source>
        <strain evidence="1 2">ATCC 12755</strain>
    </source>
</reference>